<dbReference type="InterPro" id="IPR018289">
    <property type="entry name" value="MULE_transposase_dom"/>
</dbReference>
<evidence type="ECO:0000313" key="4">
    <source>
        <dbReference type="Proteomes" id="UP000235145"/>
    </source>
</evidence>
<proteinExistence type="predicted"/>
<dbReference type="PANTHER" id="PTHR31973:SF185">
    <property type="entry name" value="TRANSPOSASE, MUDR, PLANT, MULE TRANSPOSASE DOMAIN-CONTAINING PROTEIN"/>
    <property type="match status" value="1"/>
</dbReference>
<dbReference type="Proteomes" id="UP000235145">
    <property type="component" value="Unassembled WGS sequence"/>
</dbReference>
<feature type="region of interest" description="Disordered" evidence="1">
    <location>
        <begin position="479"/>
        <end position="635"/>
    </location>
</feature>
<sequence>MDNDKEAKVSMTKLQRHNLFEFGEVPKEKSNEGWSDDEYTKQKTAFNPWCCIPSIPDCPEPILEPGPFHSLGPNDKLIVNQTYNTKKELAFAVKLKAVREKFQIKVEKSSKSWYRTFNDEHTCSSLLIHPNHRQANSEVVGTIIHDIMGQGSMNALLQINMSYSQAWHAREFALGLMMGTPEESFSKLPVYFHSLKKHNPGTVAYIKTDSEDHFEYCFFTIGCAIRAFRECCKKRKIQRRHLACSDHGWQQLDLAYWTTDSWTWFLEKLHECIGDVEGLTMVIDRASTIAVSIQNVFPNAQHGLCAFHLIGNIVHTLGKNKKNNNFLVSAYKTTEFELYWGRLHNIRDDVATYLSQIPHEKWTKAYCPTTRYDYMTSNSAESMNVYEIKQGSCLYYHFLSSFTHLCRNDKNVQQYLRSGLEIWLKKIKMGFKDGRYPVLTIQHIKCITSKVAVYSLSELSDWEVSDDLMVVNPPVMEIRQAGRPKNTNRIPSQGEEPKIRRCSRCHNTAHNARTRKEIVPNNQSKMGQKPKKRNRRKRPKTNDIMIHRTNGRNIPDINGSNGQTTNGHNRMNINGSSSQTTNGHNRLNINGSRSHITNGRKGPNTDRRKSHKTNDRVAPSTNGSNSQITNGRKRQ</sequence>
<evidence type="ECO:0000256" key="1">
    <source>
        <dbReference type="SAM" id="MobiDB-lite"/>
    </source>
</evidence>
<name>A0A9R1UER3_LACSA</name>
<organism evidence="3 4">
    <name type="scientific">Lactuca sativa</name>
    <name type="common">Garden lettuce</name>
    <dbReference type="NCBI Taxonomy" id="4236"/>
    <lineage>
        <taxon>Eukaryota</taxon>
        <taxon>Viridiplantae</taxon>
        <taxon>Streptophyta</taxon>
        <taxon>Embryophyta</taxon>
        <taxon>Tracheophyta</taxon>
        <taxon>Spermatophyta</taxon>
        <taxon>Magnoliopsida</taxon>
        <taxon>eudicotyledons</taxon>
        <taxon>Gunneridae</taxon>
        <taxon>Pentapetalae</taxon>
        <taxon>asterids</taxon>
        <taxon>campanulids</taxon>
        <taxon>Asterales</taxon>
        <taxon>Asteraceae</taxon>
        <taxon>Cichorioideae</taxon>
        <taxon>Cichorieae</taxon>
        <taxon>Lactucinae</taxon>
        <taxon>Lactuca</taxon>
    </lineage>
</organism>
<protein>
    <recommendedName>
        <fullName evidence="2">MULE transposase domain-containing protein</fullName>
    </recommendedName>
</protein>
<feature type="compositionally biased region" description="Basic residues" evidence="1">
    <location>
        <begin position="528"/>
        <end position="539"/>
    </location>
</feature>
<reference evidence="3 4" key="1">
    <citation type="journal article" date="2017" name="Nat. Commun.">
        <title>Genome assembly with in vitro proximity ligation data and whole-genome triplication in lettuce.</title>
        <authorList>
            <person name="Reyes-Chin-Wo S."/>
            <person name="Wang Z."/>
            <person name="Yang X."/>
            <person name="Kozik A."/>
            <person name="Arikit S."/>
            <person name="Song C."/>
            <person name="Xia L."/>
            <person name="Froenicke L."/>
            <person name="Lavelle D.O."/>
            <person name="Truco M.J."/>
            <person name="Xia R."/>
            <person name="Zhu S."/>
            <person name="Xu C."/>
            <person name="Xu H."/>
            <person name="Xu X."/>
            <person name="Cox K."/>
            <person name="Korf I."/>
            <person name="Meyers B.C."/>
            <person name="Michelmore R.W."/>
        </authorList>
    </citation>
    <scope>NUCLEOTIDE SEQUENCE [LARGE SCALE GENOMIC DNA]</scope>
    <source>
        <strain evidence="4">cv. Salinas</strain>
        <tissue evidence="3">Seedlings</tissue>
    </source>
</reference>
<keyword evidence="4" id="KW-1185">Reference proteome</keyword>
<feature type="compositionally biased region" description="Polar residues" evidence="1">
    <location>
        <begin position="619"/>
        <end position="635"/>
    </location>
</feature>
<dbReference type="Pfam" id="PF10551">
    <property type="entry name" value="MULE"/>
    <property type="match status" value="1"/>
</dbReference>
<dbReference type="PANTHER" id="PTHR31973">
    <property type="entry name" value="POLYPROTEIN, PUTATIVE-RELATED"/>
    <property type="match status" value="1"/>
</dbReference>
<gene>
    <name evidence="3" type="ORF">LSAT_V11C900456020</name>
</gene>
<dbReference type="EMBL" id="NBSK02000009">
    <property type="protein sequence ID" value="KAJ0185945.1"/>
    <property type="molecule type" value="Genomic_DNA"/>
</dbReference>
<feature type="compositionally biased region" description="Polar residues" evidence="1">
    <location>
        <begin position="558"/>
        <end position="597"/>
    </location>
</feature>
<dbReference type="AlphaFoldDB" id="A0A9R1UER3"/>
<accession>A0A9R1UER3</accession>
<feature type="compositionally biased region" description="Basic and acidic residues" evidence="1">
    <location>
        <begin position="603"/>
        <end position="615"/>
    </location>
</feature>
<evidence type="ECO:0000313" key="3">
    <source>
        <dbReference type="EMBL" id="KAJ0185945.1"/>
    </source>
</evidence>
<comment type="caution">
    <text evidence="3">The sequence shown here is derived from an EMBL/GenBank/DDBJ whole genome shotgun (WGS) entry which is preliminary data.</text>
</comment>
<evidence type="ECO:0000259" key="2">
    <source>
        <dbReference type="Pfam" id="PF10551"/>
    </source>
</evidence>
<feature type="domain" description="MULE transposase" evidence="2">
    <location>
        <begin position="258"/>
        <end position="311"/>
    </location>
</feature>